<keyword evidence="6 11" id="KW-1133">Transmembrane helix</keyword>
<dbReference type="InterPro" id="IPR006664">
    <property type="entry name" value="OMP_bac"/>
</dbReference>
<dbReference type="Gene3D" id="3.30.1330.60">
    <property type="entry name" value="OmpA-like domain"/>
    <property type="match status" value="1"/>
</dbReference>
<dbReference type="PANTHER" id="PTHR30329">
    <property type="entry name" value="STATOR ELEMENT OF FLAGELLAR MOTOR COMPLEX"/>
    <property type="match status" value="1"/>
</dbReference>
<evidence type="ECO:0000256" key="11">
    <source>
        <dbReference type="SAM" id="Phobius"/>
    </source>
</evidence>
<keyword evidence="8" id="KW-0998">Cell outer membrane</keyword>
<evidence type="ECO:0000256" key="6">
    <source>
        <dbReference type="ARBA" id="ARBA00022989"/>
    </source>
</evidence>
<dbReference type="PROSITE" id="PS51123">
    <property type="entry name" value="OMPA_2"/>
    <property type="match status" value="1"/>
</dbReference>
<dbReference type="InterPro" id="IPR025713">
    <property type="entry name" value="MotB-like_N_dom"/>
</dbReference>
<keyword evidence="14" id="KW-1185">Reference proteome</keyword>
<dbReference type="SUPFAM" id="SSF103088">
    <property type="entry name" value="OmpA-like"/>
    <property type="match status" value="1"/>
</dbReference>
<feature type="compositionally biased region" description="Polar residues" evidence="10">
    <location>
        <begin position="98"/>
        <end position="108"/>
    </location>
</feature>
<dbReference type="InterPro" id="IPR006665">
    <property type="entry name" value="OmpA-like"/>
</dbReference>
<evidence type="ECO:0000259" key="12">
    <source>
        <dbReference type="PROSITE" id="PS51123"/>
    </source>
</evidence>
<evidence type="ECO:0000256" key="2">
    <source>
        <dbReference type="ARBA" id="ARBA00004442"/>
    </source>
</evidence>
<evidence type="ECO:0000256" key="1">
    <source>
        <dbReference type="ARBA" id="ARBA00004162"/>
    </source>
</evidence>
<evidence type="ECO:0000256" key="8">
    <source>
        <dbReference type="ARBA" id="ARBA00023237"/>
    </source>
</evidence>
<reference evidence="14" key="1">
    <citation type="journal article" date="2019" name="Int. J. Syst. Evol. Microbiol.">
        <title>The Global Catalogue of Microorganisms (GCM) 10K type strain sequencing project: providing services to taxonomists for standard genome sequencing and annotation.</title>
        <authorList>
            <consortium name="The Broad Institute Genomics Platform"/>
            <consortium name="The Broad Institute Genome Sequencing Center for Infectious Disease"/>
            <person name="Wu L."/>
            <person name="Ma J."/>
        </authorList>
    </citation>
    <scope>NUCLEOTIDE SEQUENCE [LARGE SCALE GENOMIC DNA]</scope>
    <source>
        <strain evidence="14">NBRC 108730</strain>
    </source>
</reference>
<dbReference type="Proteomes" id="UP001157017">
    <property type="component" value="Unassembled WGS sequence"/>
</dbReference>
<keyword evidence="4" id="KW-1003">Cell membrane</keyword>
<dbReference type="PRINTS" id="PR01021">
    <property type="entry name" value="OMPADOMAIN"/>
</dbReference>
<evidence type="ECO:0000256" key="10">
    <source>
        <dbReference type="SAM" id="MobiDB-lite"/>
    </source>
</evidence>
<feature type="region of interest" description="Disordered" evidence="10">
    <location>
        <begin position="98"/>
        <end position="122"/>
    </location>
</feature>
<dbReference type="PANTHER" id="PTHR30329:SF21">
    <property type="entry name" value="LIPOPROTEIN YIAD-RELATED"/>
    <property type="match status" value="1"/>
</dbReference>
<feature type="region of interest" description="Disordered" evidence="10">
    <location>
        <begin position="309"/>
        <end position="359"/>
    </location>
</feature>
<comment type="similarity">
    <text evidence="3">Belongs to the MotB family.</text>
</comment>
<dbReference type="InterPro" id="IPR036737">
    <property type="entry name" value="OmpA-like_sf"/>
</dbReference>
<evidence type="ECO:0000313" key="14">
    <source>
        <dbReference type="Proteomes" id="UP001157017"/>
    </source>
</evidence>
<gene>
    <name evidence="13" type="ORF">GCM10025868_41760</name>
</gene>
<evidence type="ECO:0000256" key="7">
    <source>
        <dbReference type="ARBA" id="ARBA00023136"/>
    </source>
</evidence>
<dbReference type="CDD" id="cd07185">
    <property type="entry name" value="OmpA_C-like"/>
    <property type="match status" value="1"/>
</dbReference>
<feature type="compositionally biased region" description="Low complexity" evidence="10">
    <location>
        <begin position="338"/>
        <end position="359"/>
    </location>
</feature>
<dbReference type="EMBL" id="BSUZ01000001">
    <property type="protein sequence ID" value="GMA88926.1"/>
    <property type="molecule type" value="Genomic_DNA"/>
</dbReference>
<dbReference type="Pfam" id="PF13677">
    <property type="entry name" value="MotB_plug"/>
    <property type="match status" value="1"/>
</dbReference>
<sequence length="359" mass="38064">MSASKGRGRKHEEEEHINHERWLVSYADMMTLLMVLFIVMFAISQVDQKKFAALKDGLSSGFGSTESVPVTGGTGISDNDGVVPGKIDIGIGLGVKQNTTTGSDSSAYTEGRGKGGKDSTRARAEAELKRFGDVEGKIKKALAVKHLQGDVRFKVTERGLVVALISDDVFFDSASATIRPRGRQVLDAVGPVLSPLPQDVAVEGHANKAQISSAQYPTNWELSAGRASSVVRYLIDHEDVSAGHLSATGYGSSRPLYPESDPRSITFNRRVDVVVVSNESADVRALLPKPGRAGCRTCEPLMAKTEERVMSSNVSAVPGGAGGAAGETRTPRRRRARASSSSSPWSSSRCSAAPGTSSC</sequence>
<evidence type="ECO:0000256" key="3">
    <source>
        <dbReference type="ARBA" id="ARBA00008914"/>
    </source>
</evidence>
<dbReference type="InterPro" id="IPR050330">
    <property type="entry name" value="Bact_OuterMem_StrucFunc"/>
</dbReference>
<evidence type="ECO:0000256" key="4">
    <source>
        <dbReference type="ARBA" id="ARBA00022475"/>
    </source>
</evidence>
<feature type="compositionally biased region" description="Basic and acidic residues" evidence="10">
    <location>
        <begin position="111"/>
        <end position="122"/>
    </location>
</feature>
<accession>A0ABQ6JQG8</accession>
<feature type="domain" description="OmpA-like" evidence="12">
    <location>
        <begin position="158"/>
        <end position="279"/>
    </location>
</feature>
<feature type="transmembrane region" description="Helical" evidence="11">
    <location>
        <begin position="21"/>
        <end position="43"/>
    </location>
</feature>
<organism evidence="13 14">
    <name type="scientific">Angustibacter aerolatus</name>
    <dbReference type="NCBI Taxonomy" id="1162965"/>
    <lineage>
        <taxon>Bacteria</taxon>
        <taxon>Bacillati</taxon>
        <taxon>Actinomycetota</taxon>
        <taxon>Actinomycetes</taxon>
        <taxon>Kineosporiales</taxon>
        <taxon>Kineosporiaceae</taxon>
    </lineage>
</organism>
<protein>
    <recommendedName>
        <fullName evidence="12">OmpA-like domain-containing protein</fullName>
    </recommendedName>
</protein>
<evidence type="ECO:0000256" key="5">
    <source>
        <dbReference type="ARBA" id="ARBA00022692"/>
    </source>
</evidence>
<name>A0ABQ6JQG8_9ACTN</name>
<evidence type="ECO:0000313" key="13">
    <source>
        <dbReference type="EMBL" id="GMA88926.1"/>
    </source>
</evidence>
<evidence type="ECO:0000256" key="9">
    <source>
        <dbReference type="PROSITE-ProRule" id="PRU00473"/>
    </source>
</evidence>
<keyword evidence="5 11" id="KW-0812">Transmembrane</keyword>
<comment type="subcellular location">
    <subcellularLocation>
        <location evidence="1">Cell membrane</location>
        <topology evidence="1">Single-pass membrane protein</topology>
    </subcellularLocation>
    <subcellularLocation>
        <location evidence="2">Cell outer membrane</location>
    </subcellularLocation>
</comment>
<proteinExistence type="inferred from homology"/>
<dbReference type="Pfam" id="PF00691">
    <property type="entry name" value="OmpA"/>
    <property type="match status" value="1"/>
</dbReference>
<comment type="caution">
    <text evidence="13">The sequence shown here is derived from an EMBL/GenBank/DDBJ whole genome shotgun (WGS) entry which is preliminary data.</text>
</comment>
<keyword evidence="7 9" id="KW-0472">Membrane</keyword>